<feature type="transmembrane region" description="Helical" evidence="1">
    <location>
        <begin position="43"/>
        <end position="63"/>
    </location>
</feature>
<organism evidence="2 3">
    <name type="scientific">Oryzias sinensis</name>
    <name type="common">Chinese medaka</name>
    <dbReference type="NCBI Taxonomy" id="183150"/>
    <lineage>
        <taxon>Eukaryota</taxon>
        <taxon>Metazoa</taxon>
        <taxon>Chordata</taxon>
        <taxon>Craniata</taxon>
        <taxon>Vertebrata</taxon>
        <taxon>Euteleostomi</taxon>
        <taxon>Actinopterygii</taxon>
        <taxon>Neopterygii</taxon>
        <taxon>Teleostei</taxon>
        <taxon>Neoteleostei</taxon>
        <taxon>Acanthomorphata</taxon>
        <taxon>Ovalentaria</taxon>
        <taxon>Atherinomorphae</taxon>
        <taxon>Beloniformes</taxon>
        <taxon>Adrianichthyidae</taxon>
        <taxon>Oryziinae</taxon>
        <taxon>Oryzias</taxon>
    </lineage>
</organism>
<evidence type="ECO:0000256" key="1">
    <source>
        <dbReference type="SAM" id="Phobius"/>
    </source>
</evidence>
<accession>A0A8C7X0X1</accession>
<protein>
    <submittedName>
        <fullName evidence="2">Uncharacterized protein</fullName>
    </submittedName>
</protein>
<evidence type="ECO:0000313" key="2">
    <source>
        <dbReference type="Ensembl" id="ENSOSIP00000006315.1"/>
    </source>
</evidence>
<dbReference type="Proteomes" id="UP000694383">
    <property type="component" value="Unplaced"/>
</dbReference>
<sequence length="110" mass="12339">LLVFAPLLAAHGDASSGRRQVIDGGSVVREALALMARKSSASSLWMTLFRLLLFSFSFSYFFFHSSAVSSRFTQTVFLMVLALKKCQRFIGFNESKREAEFRSNLDILCS</sequence>
<keyword evidence="1" id="KW-0472">Membrane</keyword>
<dbReference type="AlphaFoldDB" id="A0A8C7X0X1"/>
<proteinExistence type="predicted"/>
<name>A0A8C7X0X1_9TELE</name>
<keyword evidence="1" id="KW-0812">Transmembrane</keyword>
<dbReference type="Ensembl" id="ENSOSIT00000006764.1">
    <property type="protein sequence ID" value="ENSOSIP00000006315.1"/>
    <property type="gene ID" value="ENSOSIG00000004311.1"/>
</dbReference>
<keyword evidence="1" id="KW-1133">Transmembrane helix</keyword>
<keyword evidence="3" id="KW-1185">Reference proteome</keyword>
<reference evidence="2" key="2">
    <citation type="submission" date="2025-09" db="UniProtKB">
        <authorList>
            <consortium name="Ensembl"/>
        </authorList>
    </citation>
    <scope>IDENTIFICATION</scope>
</reference>
<reference evidence="2" key="1">
    <citation type="submission" date="2025-08" db="UniProtKB">
        <authorList>
            <consortium name="Ensembl"/>
        </authorList>
    </citation>
    <scope>IDENTIFICATION</scope>
</reference>
<evidence type="ECO:0000313" key="3">
    <source>
        <dbReference type="Proteomes" id="UP000694383"/>
    </source>
</evidence>